<proteinExistence type="predicted"/>
<dbReference type="Proteomes" id="UP000215506">
    <property type="component" value="Unassembled WGS sequence"/>
</dbReference>
<comment type="caution">
    <text evidence="1">The sequence shown here is derived from an EMBL/GenBank/DDBJ whole genome shotgun (WGS) entry which is preliminary data.</text>
</comment>
<evidence type="ECO:0000313" key="2">
    <source>
        <dbReference type="Proteomes" id="UP000215506"/>
    </source>
</evidence>
<dbReference type="RefSeq" id="WP_036508828.1">
    <property type="nucleotide sequence ID" value="NZ_JAAXOR010000003.1"/>
</dbReference>
<dbReference type="AlphaFoldDB" id="A0A231HEF2"/>
<dbReference type="EMBL" id="NGAF01000001">
    <property type="protein sequence ID" value="OXR47321.1"/>
    <property type="molecule type" value="Genomic_DNA"/>
</dbReference>
<gene>
    <name evidence="1" type="ORF">B7C42_00444</name>
</gene>
<name>A0A231HEF2_9NOCA</name>
<evidence type="ECO:0000313" key="1">
    <source>
        <dbReference type="EMBL" id="OXR47321.1"/>
    </source>
</evidence>
<sequence>MGKEQETGQFTGTLDKDYNLVWFTEQCMSNALRMEVYSRDAERAGDAELADFFRRAQADSRKGADMGKELLAQRLAGAGAH</sequence>
<keyword evidence="2" id="KW-1185">Reference proteome</keyword>
<protein>
    <submittedName>
        <fullName evidence="1">Uncharacterized protein</fullName>
    </submittedName>
</protein>
<accession>A0A231HEF2</accession>
<organism evidence="1 2">
    <name type="scientific">Nocardia cerradoensis</name>
    <dbReference type="NCBI Taxonomy" id="85688"/>
    <lineage>
        <taxon>Bacteria</taxon>
        <taxon>Bacillati</taxon>
        <taxon>Actinomycetota</taxon>
        <taxon>Actinomycetes</taxon>
        <taxon>Mycobacteriales</taxon>
        <taxon>Nocardiaceae</taxon>
        <taxon>Nocardia</taxon>
    </lineage>
</organism>
<reference evidence="1 2" key="1">
    <citation type="submission" date="2017-07" db="EMBL/GenBank/DDBJ databases">
        <title>First draft Genome Sequence of Nocardia cerradoensis isolated from human infection.</title>
        <authorList>
            <person name="Carrasco G."/>
        </authorList>
    </citation>
    <scope>NUCLEOTIDE SEQUENCE [LARGE SCALE GENOMIC DNA]</scope>
    <source>
        <strain evidence="1 2">CNM20130759</strain>
    </source>
</reference>